<evidence type="ECO:0000256" key="10">
    <source>
        <dbReference type="ARBA" id="ARBA00022679"/>
    </source>
</evidence>
<dbReference type="InterPro" id="IPR016167">
    <property type="entry name" value="FAD-bd_PCMH_sub1"/>
</dbReference>
<evidence type="ECO:0000256" key="13">
    <source>
        <dbReference type="ARBA" id="ARBA00023140"/>
    </source>
</evidence>
<keyword evidence="11 15" id="KW-0274">FAD</keyword>
<dbReference type="Gene3D" id="3.30.70.3450">
    <property type="match status" value="1"/>
</dbReference>
<feature type="binding site" evidence="14">
    <location>
        <position position="476"/>
    </location>
    <ligand>
        <name>substrate</name>
    </ligand>
</feature>
<dbReference type="AlphaFoldDB" id="A0A433TQJ0"/>
<dbReference type="EC" id="2.5.1.26" evidence="7 17"/>
<feature type="non-terminal residue" evidence="20">
    <location>
        <position position="497"/>
    </location>
</feature>
<comment type="similarity">
    <text evidence="5 17">Belongs to the FAD-binding oxidoreductase/transferase type 4 family.</text>
</comment>
<evidence type="ECO:0000256" key="4">
    <source>
        <dbReference type="ARBA" id="ARBA00005189"/>
    </source>
</evidence>
<feature type="domain" description="FAD-binding PCMH-type" evidence="19">
    <location>
        <begin position="163"/>
        <end position="345"/>
    </location>
</feature>
<feature type="binding site" evidence="15">
    <location>
        <begin position="195"/>
        <end position="201"/>
    </location>
    <ligand>
        <name>FAD</name>
        <dbReference type="ChEBI" id="CHEBI:57692"/>
    </ligand>
</feature>
<keyword evidence="21" id="KW-1185">Reference proteome</keyword>
<evidence type="ECO:0000256" key="18">
    <source>
        <dbReference type="SAM" id="MobiDB-lite"/>
    </source>
</evidence>
<dbReference type="Gene3D" id="3.30.160.650">
    <property type="match status" value="1"/>
</dbReference>
<evidence type="ECO:0000256" key="12">
    <source>
        <dbReference type="ARBA" id="ARBA00023098"/>
    </source>
</evidence>
<dbReference type="PANTHER" id="PTHR46568:SF1">
    <property type="entry name" value="ALKYLDIHYDROXYACETONEPHOSPHATE SYNTHASE, PEROXISOMAL"/>
    <property type="match status" value="1"/>
</dbReference>
<dbReference type="PROSITE" id="PS51387">
    <property type="entry name" value="FAD_PCMH"/>
    <property type="match status" value="1"/>
</dbReference>
<accession>A0A433TQJ0</accession>
<proteinExistence type="inferred from homology"/>
<dbReference type="GO" id="GO:0008611">
    <property type="term" value="P:ether lipid biosynthetic process"/>
    <property type="evidence" value="ECO:0007669"/>
    <property type="project" value="UniProtKB-UniPathway"/>
</dbReference>
<dbReference type="GO" id="GO:0005777">
    <property type="term" value="C:peroxisome"/>
    <property type="evidence" value="ECO:0007669"/>
    <property type="project" value="UniProtKB-SubCell"/>
</dbReference>
<reference evidence="20 21" key="1">
    <citation type="submission" date="2019-01" db="EMBL/GenBank/DDBJ databases">
        <title>A draft genome assembly of the solar-powered sea slug Elysia chlorotica.</title>
        <authorList>
            <person name="Cai H."/>
            <person name="Li Q."/>
            <person name="Fang X."/>
            <person name="Li J."/>
            <person name="Curtis N.E."/>
            <person name="Altenburger A."/>
            <person name="Shibata T."/>
            <person name="Feng M."/>
            <person name="Maeda T."/>
            <person name="Schwartz J.A."/>
            <person name="Shigenobu S."/>
            <person name="Lundholm N."/>
            <person name="Nishiyama T."/>
            <person name="Yang H."/>
            <person name="Hasebe M."/>
            <person name="Li S."/>
            <person name="Pierce S.K."/>
            <person name="Wang J."/>
        </authorList>
    </citation>
    <scope>NUCLEOTIDE SEQUENCE [LARGE SCALE GENOMIC DNA]</scope>
    <source>
        <strain evidence="20">EC2010</strain>
        <tissue evidence="20">Whole organism of an adult</tissue>
    </source>
</reference>
<sequence length="497" mass="55691">MATNKSSSQISDTENKMDKQLTTKNCAGASRKNSGALDPEPPTIPKRRQELLKWNGWGYKDSKFFVNKDGHVEFTGERYRISGSTMPAMREWMIKTIGVSLDHKAPAQPDICAANIPLPIKNDAFLSDLRKTSISHSDDCQDRLFRAHGHTLHEIFLLREGKFERIPDIVVWPVCHDEVVKIVQLACKHNVVIIPFGGGTSVSNALECPMEEKRMIVSLDTSQMNRILWVDEKNMTMRAECGIIGQDLERKLAERGLCTGHEPDSMEFSSLGGWVATRASGMKKNIYGNIEDLLVHVKMVTPRGVMEKNCQVPRMSSGLDIHHFVLGSEGTLGVVSEVTLKVRPLPQCKKYGSIVFPDFECGVNCMREVAKQRCAPASIRLMDNEQFQFGHALKVESNSILANFMDGLKKLYITKLKGFDPTKMAVATLLFEGNKEEVAALEKRVYEIAAKFRGIPGGADNGERGYMLTFVIAYIRDIGFDYYVVAESFETSVPWDR</sequence>
<evidence type="ECO:0000256" key="2">
    <source>
        <dbReference type="ARBA" id="ARBA00004275"/>
    </source>
</evidence>
<dbReference type="Pfam" id="PF01565">
    <property type="entry name" value="FAD_binding_4"/>
    <property type="match status" value="1"/>
</dbReference>
<gene>
    <name evidence="20" type="ORF">EGW08_008472</name>
</gene>
<evidence type="ECO:0000313" key="20">
    <source>
        <dbReference type="EMBL" id="RUS83766.1"/>
    </source>
</evidence>
<feature type="compositionally biased region" description="Polar residues" evidence="18">
    <location>
        <begin position="1"/>
        <end position="12"/>
    </location>
</feature>
<dbReference type="UniPathway" id="UPA00781"/>
<keyword evidence="10 17" id="KW-0808">Transferase</keyword>
<evidence type="ECO:0000256" key="7">
    <source>
        <dbReference type="ARBA" id="ARBA00012385"/>
    </source>
</evidence>
<dbReference type="PANTHER" id="PTHR46568">
    <property type="entry name" value="ALKYLDIHYDROXYACETONEPHOSPHATE SYNTHASE, PEROXISOMAL"/>
    <property type="match status" value="1"/>
</dbReference>
<evidence type="ECO:0000313" key="21">
    <source>
        <dbReference type="Proteomes" id="UP000271974"/>
    </source>
</evidence>
<feature type="binding site" evidence="15">
    <location>
        <begin position="277"/>
        <end position="280"/>
    </location>
    <ligand>
        <name>FAD</name>
        <dbReference type="ChEBI" id="CHEBI:57692"/>
    </ligand>
</feature>
<dbReference type="InterPro" id="IPR006094">
    <property type="entry name" value="Oxid_FAD_bind_N"/>
</dbReference>
<protein>
    <recommendedName>
        <fullName evidence="7 17">Alkylglycerone-phosphate synthase</fullName>
        <shortName evidence="17">Alkyl-DHAP synthase</shortName>
        <ecNumber evidence="7 17">2.5.1.26</ecNumber>
    </recommendedName>
</protein>
<comment type="pathway">
    <text evidence="3 17">Glycerolipid metabolism; ether lipid biosynthesis.</text>
</comment>
<evidence type="ECO:0000256" key="6">
    <source>
        <dbReference type="ARBA" id="ARBA00011738"/>
    </source>
</evidence>
<comment type="caution">
    <text evidence="20">The sequence shown here is derived from an EMBL/GenBank/DDBJ whole genome shotgun (WGS) entry which is preliminary data.</text>
</comment>
<dbReference type="InterPro" id="IPR016164">
    <property type="entry name" value="FAD-linked_Oxase-like_C"/>
</dbReference>
<comment type="cofactor">
    <cofactor evidence="1 15 17">
        <name>FAD</name>
        <dbReference type="ChEBI" id="CHEBI:57692"/>
    </cofactor>
</comment>
<dbReference type="Gene3D" id="3.30.465.10">
    <property type="match status" value="1"/>
</dbReference>
<evidence type="ECO:0000256" key="9">
    <source>
        <dbReference type="ARBA" id="ARBA00022630"/>
    </source>
</evidence>
<name>A0A433TQJ0_ELYCH</name>
<dbReference type="InterPro" id="IPR004113">
    <property type="entry name" value="FAD-bd_oxidored_4_C"/>
</dbReference>
<keyword evidence="12 17" id="KW-0443">Lipid metabolism</keyword>
<dbReference type="InterPro" id="IPR025650">
    <property type="entry name" value="Alkyl-DHAP_Synthase"/>
</dbReference>
<evidence type="ECO:0000259" key="19">
    <source>
        <dbReference type="PROSITE" id="PS51387"/>
    </source>
</evidence>
<evidence type="ECO:0000256" key="15">
    <source>
        <dbReference type="PIRSR" id="PIRSR625650-3"/>
    </source>
</evidence>
<comment type="function">
    <text evidence="17">Catalyzes the exchange of an acyl for a long-chain alkyl group and the formation of the ether bond in the biosynthesis of ether phospholipids.</text>
</comment>
<dbReference type="InterPro" id="IPR036318">
    <property type="entry name" value="FAD-bd_PCMH-like_sf"/>
</dbReference>
<dbReference type="Proteomes" id="UP000271974">
    <property type="component" value="Unassembled WGS sequence"/>
</dbReference>
<keyword evidence="13 17" id="KW-0576">Peroxisome</keyword>
<evidence type="ECO:0000256" key="14">
    <source>
        <dbReference type="PIRSR" id="PIRSR625650-2"/>
    </source>
</evidence>
<dbReference type="STRING" id="188477.A0A433TQJ0"/>
<evidence type="ECO:0000256" key="16">
    <source>
        <dbReference type="PIRSR" id="PIRSR625650-4"/>
    </source>
</evidence>
<keyword evidence="9 17" id="KW-0285">Flavoprotein</keyword>
<evidence type="ECO:0000256" key="3">
    <source>
        <dbReference type="ARBA" id="ARBA00004670"/>
    </source>
</evidence>
<keyword evidence="8 17" id="KW-0444">Lipid biosynthesis</keyword>
<evidence type="ECO:0000256" key="1">
    <source>
        <dbReference type="ARBA" id="ARBA00001974"/>
    </source>
</evidence>
<evidence type="ECO:0000256" key="17">
    <source>
        <dbReference type="RuleBase" id="RU363113"/>
    </source>
</evidence>
<evidence type="ECO:0000256" key="11">
    <source>
        <dbReference type="ARBA" id="ARBA00022827"/>
    </source>
</evidence>
<comment type="subunit">
    <text evidence="6 17">Homodimer.</text>
</comment>
<dbReference type="FunFam" id="3.30.70.3450:FF:000001">
    <property type="entry name" value="Alkylglycerone-phosphate synthase"/>
    <property type="match status" value="1"/>
</dbReference>
<comment type="pathway">
    <text evidence="4">Lipid metabolism.</text>
</comment>
<feature type="region of interest" description="Disordered" evidence="18">
    <location>
        <begin position="1"/>
        <end position="45"/>
    </location>
</feature>
<comment type="catalytic activity">
    <reaction evidence="17">
        <text>a long chain fatty alcohol + a 1-acylglycerone 3-phosphate = a 1-O-alkylglycerone 3-phosphate + a long-chain fatty acid + H(+)</text>
        <dbReference type="Rhea" id="RHEA:36171"/>
        <dbReference type="ChEBI" id="CHEBI:15378"/>
        <dbReference type="ChEBI" id="CHEBI:17135"/>
        <dbReference type="ChEBI" id="CHEBI:57534"/>
        <dbReference type="ChEBI" id="CHEBI:57560"/>
        <dbReference type="ChEBI" id="CHEBI:73315"/>
        <dbReference type="EC" id="2.5.1.26"/>
    </reaction>
</comment>
<organism evidence="20 21">
    <name type="scientific">Elysia chlorotica</name>
    <name type="common">Eastern emerald elysia</name>
    <name type="synonym">Sea slug</name>
    <dbReference type="NCBI Taxonomy" id="188477"/>
    <lineage>
        <taxon>Eukaryota</taxon>
        <taxon>Metazoa</taxon>
        <taxon>Spiralia</taxon>
        <taxon>Lophotrochozoa</taxon>
        <taxon>Mollusca</taxon>
        <taxon>Gastropoda</taxon>
        <taxon>Heterobranchia</taxon>
        <taxon>Euthyneura</taxon>
        <taxon>Panpulmonata</taxon>
        <taxon>Sacoglossa</taxon>
        <taxon>Placobranchoidea</taxon>
        <taxon>Plakobranchidae</taxon>
        <taxon>Elysia</taxon>
    </lineage>
</organism>
<dbReference type="SUPFAM" id="SSF56176">
    <property type="entry name" value="FAD-binding/transporter-associated domain-like"/>
    <property type="match status" value="1"/>
</dbReference>
<feature type="binding site" evidence="15">
    <location>
        <begin position="329"/>
        <end position="335"/>
    </location>
    <ligand>
        <name>FAD</name>
        <dbReference type="ChEBI" id="CHEBI:57692"/>
    </ligand>
</feature>
<comment type="subcellular location">
    <subcellularLocation>
        <location evidence="2 17">Peroxisome</location>
    </subcellularLocation>
</comment>
<dbReference type="EMBL" id="RQTK01000231">
    <property type="protein sequence ID" value="RUS83766.1"/>
    <property type="molecule type" value="Genomic_DNA"/>
</dbReference>
<dbReference type="GO" id="GO:0008609">
    <property type="term" value="F:alkylglycerone-phosphate synthase activity"/>
    <property type="evidence" value="ECO:0007669"/>
    <property type="project" value="UniProtKB-EC"/>
</dbReference>
<dbReference type="InterPro" id="IPR016169">
    <property type="entry name" value="FAD-bd_PCMH_sub2"/>
</dbReference>
<evidence type="ECO:0000256" key="8">
    <source>
        <dbReference type="ARBA" id="ARBA00022516"/>
    </source>
</evidence>
<evidence type="ECO:0000256" key="5">
    <source>
        <dbReference type="ARBA" id="ARBA00008000"/>
    </source>
</evidence>
<dbReference type="Gene3D" id="3.30.43.10">
    <property type="entry name" value="Uridine Diphospho-n-acetylenolpyruvylglucosamine Reductase, domain 2"/>
    <property type="match status" value="1"/>
</dbReference>
<feature type="site" description="Important for enzyme activity" evidence="16">
    <location>
        <position position="380"/>
    </location>
</feature>
<dbReference type="FunFam" id="3.30.43.10:FF:000003">
    <property type="entry name" value="Alkylglycerone-phosphate synthase"/>
    <property type="match status" value="1"/>
</dbReference>
<dbReference type="SUPFAM" id="SSF55103">
    <property type="entry name" value="FAD-linked oxidases, C-terminal domain"/>
    <property type="match status" value="1"/>
</dbReference>
<dbReference type="GO" id="GO:0071949">
    <property type="term" value="F:FAD binding"/>
    <property type="evidence" value="ECO:0007669"/>
    <property type="project" value="InterPro"/>
</dbReference>
<dbReference type="InterPro" id="IPR016166">
    <property type="entry name" value="FAD-bd_PCMH"/>
</dbReference>
<dbReference type="Pfam" id="PF02913">
    <property type="entry name" value="FAD-oxidase_C"/>
    <property type="match status" value="1"/>
</dbReference>
<dbReference type="OrthoDB" id="7786253at2759"/>